<dbReference type="NCBIfam" id="TIGR04294">
    <property type="entry name" value="pre_pil_HX9DG"/>
    <property type="match status" value="1"/>
</dbReference>
<evidence type="ECO:0000256" key="1">
    <source>
        <dbReference type="SAM" id="Phobius"/>
    </source>
</evidence>
<dbReference type="InterPro" id="IPR027558">
    <property type="entry name" value="Pre_pil_HX9DG_C"/>
</dbReference>
<dbReference type="EMBL" id="CP036271">
    <property type="protein sequence ID" value="QDT57405.1"/>
    <property type="molecule type" value="Genomic_DNA"/>
</dbReference>
<dbReference type="PROSITE" id="PS00409">
    <property type="entry name" value="PROKAR_NTER_METHYL"/>
    <property type="match status" value="1"/>
</dbReference>
<dbReference type="Proteomes" id="UP000315700">
    <property type="component" value="Chromosome"/>
</dbReference>
<dbReference type="AlphaFoldDB" id="A0A517SMR7"/>
<sequence>MLTARSRTRGFTLIELLVVIAIIAILIALLLPAVQQAREAARRTQCKNNLKQLGLALHNYHDTYGIFPIGNLYGDLGSVGPFQSNRTTWLVRTLPYIDQAPLFNLADFNSRSNNTGFTANFPAAYDAQNCRGVEMPAFRCPSDPGGRQTTGRAALAPTNYVGCQGSATSNTGIPGCCPAGTANPAAGTGGYMAGNVTWVLMVMNPGTSVGMFAANSQTRIRDVTDGSSNTLMLSECLVGAMSQTNPSTAGTCVGGDATTLLPTRGYSWYFGTTATWMFTTVRTPNFPHVDCERSGVLSNMSARSKHTGGVQVTMADGAVRFVSENLNLATWRALGDRADGNVVGEF</sequence>
<dbReference type="RefSeq" id="WP_145034755.1">
    <property type="nucleotide sequence ID" value="NZ_CP036271.1"/>
</dbReference>
<feature type="transmembrane region" description="Helical" evidence="1">
    <location>
        <begin position="12"/>
        <end position="34"/>
    </location>
</feature>
<accession>A0A517SMR7</accession>
<protein>
    <submittedName>
        <fullName evidence="3">Type II secretion system protein G</fullName>
    </submittedName>
</protein>
<dbReference type="InterPro" id="IPR045584">
    <property type="entry name" value="Pilin-like"/>
</dbReference>
<keyword evidence="1" id="KW-0812">Transmembrane</keyword>
<reference evidence="3 4" key="1">
    <citation type="submission" date="2019-02" db="EMBL/GenBank/DDBJ databases">
        <title>Deep-cultivation of Planctomycetes and their phenomic and genomic characterization uncovers novel biology.</title>
        <authorList>
            <person name="Wiegand S."/>
            <person name="Jogler M."/>
            <person name="Boedeker C."/>
            <person name="Pinto D."/>
            <person name="Vollmers J."/>
            <person name="Rivas-Marin E."/>
            <person name="Kohn T."/>
            <person name="Peeters S.H."/>
            <person name="Heuer A."/>
            <person name="Rast P."/>
            <person name="Oberbeckmann S."/>
            <person name="Bunk B."/>
            <person name="Jeske O."/>
            <person name="Meyerdierks A."/>
            <person name="Storesund J.E."/>
            <person name="Kallscheuer N."/>
            <person name="Luecker S."/>
            <person name="Lage O.M."/>
            <person name="Pohl T."/>
            <person name="Merkel B.J."/>
            <person name="Hornburger P."/>
            <person name="Mueller R.-W."/>
            <person name="Bruemmer F."/>
            <person name="Labrenz M."/>
            <person name="Spormann A.M."/>
            <person name="Op den Camp H."/>
            <person name="Overmann J."/>
            <person name="Amann R."/>
            <person name="Jetten M.S.M."/>
            <person name="Mascher T."/>
            <person name="Medema M.H."/>
            <person name="Devos D.P."/>
            <person name="Kaster A.-K."/>
            <person name="Ovreas L."/>
            <person name="Rohde M."/>
            <person name="Galperin M.Y."/>
            <person name="Jogler C."/>
        </authorList>
    </citation>
    <scope>NUCLEOTIDE SEQUENCE [LARGE SCALE GENOMIC DNA]</scope>
    <source>
        <strain evidence="3 4">Pan44</strain>
    </source>
</reference>
<proteinExistence type="predicted"/>
<dbReference type="OrthoDB" id="264135at2"/>
<dbReference type="InterPro" id="IPR011453">
    <property type="entry name" value="DUF1559"/>
</dbReference>
<organism evidence="3 4">
    <name type="scientific">Caulifigura coniformis</name>
    <dbReference type="NCBI Taxonomy" id="2527983"/>
    <lineage>
        <taxon>Bacteria</taxon>
        <taxon>Pseudomonadati</taxon>
        <taxon>Planctomycetota</taxon>
        <taxon>Planctomycetia</taxon>
        <taxon>Planctomycetales</taxon>
        <taxon>Planctomycetaceae</taxon>
        <taxon>Caulifigura</taxon>
    </lineage>
</organism>
<evidence type="ECO:0000313" key="4">
    <source>
        <dbReference type="Proteomes" id="UP000315700"/>
    </source>
</evidence>
<dbReference type="InterPro" id="IPR012902">
    <property type="entry name" value="N_methyl_site"/>
</dbReference>
<evidence type="ECO:0000259" key="2">
    <source>
        <dbReference type="Pfam" id="PF07596"/>
    </source>
</evidence>
<keyword evidence="1" id="KW-1133">Transmembrane helix</keyword>
<keyword evidence="4" id="KW-1185">Reference proteome</keyword>
<dbReference type="PANTHER" id="PTHR30093">
    <property type="entry name" value="GENERAL SECRETION PATHWAY PROTEIN G"/>
    <property type="match status" value="1"/>
</dbReference>
<dbReference type="SUPFAM" id="SSF54523">
    <property type="entry name" value="Pili subunits"/>
    <property type="match status" value="1"/>
</dbReference>
<evidence type="ECO:0000313" key="3">
    <source>
        <dbReference type="EMBL" id="QDT57405.1"/>
    </source>
</evidence>
<dbReference type="Gene3D" id="3.30.700.10">
    <property type="entry name" value="Glycoprotein, Type 4 Pilin"/>
    <property type="match status" value="1"/>
</dbReference>
<feature type="domain" description="DUF1559" evidence="2">
    <location>
        <begin position="35"/>
        <end position="327"/>
    </location>
</feature>
<dbReference type="NCBIfam" id="TIGR02532">
    <property type="entry name" value="IV_pilin_GFxxxE"/>
    <property type="match status" value="1"/>
</dbReference>
<dbReference type="Pfam" id="PF07963">
    <property type="entry name" value="N_methyl"/>
    <property type="match status" value="1"/>
</dbReference>
<gene>
    <name evidence="3" type="primary">xcpT_56</name>
    <name evidence="3" type="ORF">Pan44_54740</name>
</gene>
<keyword evidence="1" id="KW-0472">Membrane</keyword>
<dbReference type="PANTHER" id="PTHR30093:SF2">
    <property type="entry name" value="TYPE II SECRETION SYSTEM PROTEIN H"/>
    <property type="match status" value="1"/>
</dbReference>
<dbReference type="InParanoid" id="A0A517SMR7"/>
<dbReference type="Pfam" id="PF07596">
    <property type="entry name" value="SBP_bac_10"/>
    <property type="match status" value="1"/>
</dbReference>
<name>A0A517SMR7_9PLAN</name>
<dbReference type="KEGG" id="ccos:Pan44_54740"/>